<organism evidence="1 2">
    <name type="scientific">Mesorhabditis belari</name>
    <dbReference type="NCBI Taxonomy" id="2138241"/>
    <lineage>
        <taxon>Eukaryota</taxon>
        <taxon>Metazoa</taxon>
        <taxon>Ecdysozoa</taxon>
        <taxon>Nematoda</taxon>
        <taxon>Chromadorea</taxon>
        <taxon>Rhabditida</taxon>
        <taxon>Rhabditina</taxon>
        <taxon>Rhabditomorpha</taxon>
        <taxon>Rhabditoidea</taxon>
        <taxon>Rhabditidae</taxon>
        <taxon>Mesorhabditinae</taxon>
        <taxon>Mesorhabditis</taxon>
    </lineage>
</organism>
<accession>A0AAF3EQD3</accession>
<name>A0AAF3EQD3_9BILA</name>
<dbReference type="Proteomes" id="UP000887575">
    <property type="component" value="Unassembled WGS sequence"/>
</dbReference>
<proteinExistence type="predicted"/>
<keyword evidence="1" id="KW-1185">Reference proteome</keyword>
<evidence type="ECO:0000313" key="1">
    <source>
        <dbReference type="Proteomes" id="UP000887575"/>
    </source>
</evidence>
<dbReference type="WBParaSite" id="MBELARI_LOCUS16297">
    <property type="protein sequence ID" value="MBELARI_LOCUS16297"/>
    <property type="gene ID" value="MBELARI_LOCUS16297"/>
</dbReference>
<dbReference type="AlphaFoldDB" id="A0AAF3EQD3"/>
<evidence type="ECO:0000313" key="2">
    <source>
        <dbReference type="WBParaSite" id="MBELARI_LOCUS16297"/>
    </source>
</evidence>
<protein>
    <submittedName>
        <fullName evidence="2">Uncharacterized protein</fullName>
    </submittedName>
</protein>
<reference evidence="2" key="1">
    <citation type="submission" date="2024-02" db="UniProtKB">
        <authorList>
            <consortium name="WormBaseParasite"/>
        </authorList>
    </citation>
    <scope>IDENTIFICATION</scope>
</reference>
<sequence>MHAFLTVWSENDDGSWSIFCENHPVMKCGKILISKNILCRQEFLHTHGPWWLNQVVDREDEAGRVVVYNRTTKNIWVS</sequence>